<evidence type="ECO:0000313" key="2">
    <source>
        <dbReference type="Proteomes" id="UP000001964"/>
    </source>
</evidence>
<keyword evidence="2" id="KW-1185">Reference proteome</keyword>
<dbReference type="STRING" id="394221.Mmar10_0875"/>
<name>Q0ARB9_MARMM</name>
<dbReference type="Proteomes" id="UP000001964">
    <property type="component" value="Chromosome"/>
</dbReference>
<reference evidence="1 2" key="1">
    <citation type="submission" date="2006-08" db="EMBL/GenBank/DDBJ databases">
        <title>Complete sequence of Maricaulis maris MCS10.</title>
        <authorList>
            <consortium name="US DOE Joint Genome Institute"/>
            <person name="Copeland A."/>
            <person name="Lucas S."/>
            <person name="Lapidus A."/>
            <person name="Barry K."/>
            <person name="Detter J.C."/>
            <person name="Glavina del Rio T."/>
            <person name="Hammon N."/>
            <person name="Israni S."/>
            <person name="Dalin E."/>
            <person name="Tice H."/>
            <person name="Pitluck S."/>
            <person name="Saunders E."/>
            <person name="Brettin T."/>
            <person name="Bruce D."/>
            <person name="Han C."/>
            <person name="Tapia R."/>
            <person name="Gilna P."/>
            <person name="Schmutz J."/>
            <person name="Larimer F."/>
            <person name="Land M."/>
            <person name="Hauser L."/>
            <person name="Kyrpides N."/>
            <person name="Mikhailova N."/>
            <person name="Viollier P."/>
            <person name="Stephens C."/>
            <person name="Richardson P."/>
        </authorList>
    </citation>
    <scope>NUCLEOTIDE SEQUENCE [LARGE SCALE GENOMIC DNA]</scope>
    <source>
        <strain evidence="1 2">MCS10</strain>
    </source>
</reference>
<dbReference type="RefSeq" id="WP_011642815.1">
    <property type="nucleotide sequence ID" value="NC_008347.1"/>
</dbReference>
<dbReference type="AlphaFoldDB" id="Q0ARB9"/>
<dbReference type="OrthoDB" id="8482207at2"/>
<dbReference type="SUPFAM" id="SSF48452">
    <property type="entry name" value="TPR-like"/>
    <property type="match status" value="1"/>
</dbReference>
<evidence type="ECO:0000313" key="1">
    <source>
        <dbReference type="EMBL" id="ABI65168.1"/>
    </source>
</evidence>
<gene>
    <name evidence="1" type="ordered locus">Mmar10_0875</name>
</gene>
<proteinExistence type="predicted"/>
<organism evidence="1 2">
    <name type="scientific">Maricaulis maris (strain MCS10)</name>
    <name type="common">Caulobacter maris</name>
    <dbReference type="NCBI Taxonomy" id="394221"/>
    <lineage>
        <taxon>Bacteria</taxon>
        <taxon>Pseudomonadati</taxon>
        <taxon>Pseudomonadota</taxon>
        <taxon>Alphaproteobacteria</taxon>
        <taxon>Maricaulales</taxon>
        <taxon>Maricaulaceae</taxon>
        <taxon>Maricaulis</taxon>
    </lineage>
</organism>
<protein>
    <submittedName>
        <fullName evidence="1">Uncharacterized protein</fullName>
    </submittedName>
</protein>
<dbReference type="HOGENOM" id="CLU_038151_0_0_5"/>
<dbReference type="eggNOG" id="COG0457">
    <property type="taxonomic scope" value="Bacteria"/>
</dbReference>
<dbReference type="InterPro" id="IPR011990">
    <property type="entry name" value="TPR-like_helical_dom_sf"/>
</dbReference>
<accession>Q0ARB9</accession>
<dbReference type="KEGG" id="mmr:Mmar10_0875"/>
<dbReference type="Gene3D" id="1.25.40.10">
    <property type="entry name" value="Tetratricopeptide repeat domain"/>
    <property type="match status" value="2"/>
</dbReference>
<sequence precursor="true">MEISIRAALAAAWQRVVRAAAVLTLAGAVSGLTLPAVHAARMDNSPGVLSPSVGNRLLELIEMEGEERWREVEAGYSEMIDNGSLSPYERAVLLRQRGRARYELDNLAGAISDWRSTIALAVLPEDDANALRINTGQLLMVADDYRAGINLIEAAIARGVPLNRDLAARLAQAHARVEDHEGGLPYARFAFARAEEEEAGGADRQTYSLLLYYYQQLAMLPDQLALMEAMVTRWPTEKANWTSYASLLAQLGREADAFEVNRIMYLNGMLTSSAELVRLAQYYSWYDYPYGGAVMLERELNAGRVERSTANMQLLANLWRHAREWERAMPVLERVATTSGAGPDFEAYGEALYQAGRFEEAEAIFVQALNRGGLSRPGDIWTYVGNARMEQNDLGGAARAFHRALEWEYSRAGAQGWLEFIASKRAILAVAAELERQITIEDCEIEVERARRQIVVSPDEYDSEGNRILDIPERCEPWFDTNGNRLPDPERI</sequence>
<dbReference type="EMBL" id="CP000449">
    <property type="protein sequence ID" value="ABI65168.1"/>
    <property type="molecule type" value="Genomic_DNA"/>
</dbReference>